<reference evidence="1" key="1">
    <citation type="submission" date="2014-09" db="EMBL/GenBank/DDBJ databases">
        <authorList>
            <person name="Magalhaes I.L.F."/>
            <person name="Oliveira U."/>
            <person name="Santos F.R."/>
            <person name="Vidigal T.H.D.A."/>
            <person name="Brescovit A.D."/>
            <person name="Santos A.J."/>
        </authorList>
    </citation>
    <scope>NUCLEOTIDE SEQUENCE</scope>
    <source>
        <tissue evidence="1">Shoot tissue taken approximately 20 cm above the soil surface</tissue>
    </source>
</reference>
<evidence type="ECO:0000313" key="1">
    <source>
        <dbReference type="EMBL" id="JAD40586.1"/>
    </source>
</evidence>
<reference evidence="1" key="2">
    <citation type="journal article" date="2015" name="Data Brief">
        <title>Shoot transcriptome of the giant reed, Arundo donax.</title>
        <authorList>
            <person name="Barrero R.A."/>
            <person name="Guerrero F.D."/>
            <person name="Moolhuijzen P."/>
            <person name="Goolsby J.A."/>
            <person name="Tidwell J."/>
            <person name="Bellgard S.E."/>
            <person name="Bellgard M.I."/>
        </authorList>
    </citation>
    <scope>NUCLEOTIDE SEQUENCE</scope>
    <source>
        <tissue evidence="1">Shoot tissue taken approximately 20 cm above the soil surface</tissue>
    </source>
</reference>
<accession>A0A0A8ZP69</accession>
<organism evidence="1">
    <name type="scientific">Arundo donax</name>
    <name type="common">Giant reed</name>
    <name type="synonym">Donax arundinaceus</name>
    <dbReference type="NCBI Taxonomy" id="35708"/>
    <lineage>
        <taxon>Eukaryota</taxon>
        <taxon>Viridiplantae</taxon>
        <taxon>Streptophyta</taxon>
        <taxon>Embryophyta</taxon>
        <taxon>Tracheophyta</taxon>
        <taxon>Spermatophyta</taxon>
        <taxon>Magnoliopsida</taxon>
        <taxon>Liliopsida</taxon>
        <taxon>Poales</taxon>
        <taxon>Poaceae</taxon>
        <taxon>PACMAD clade</taxon>
        <taxon>Arundinoideae</taxon>
        <taxon>Arundineae</taxon>
        <taxon>Arundo</taxon>
    </lineage>
</organism>
<name>A0A0A8ZP69_ARUDO</name>
<dbReference type="AlphaFoldDB" id="A0A0A8ZP69"/>
<protein>
    <submittedName>
        <fullName evidence="1">Uncharacterized protein</fullName>
    </submittedName>
</protein>
<sequence>MMQNNYTASMTHASCVFF</sequence>
<dbReference type="EMBL" id="GBRH01257309">
    <property type="protein sequence ID" value="JAD40586.1"/>
    <property type="molecule type" value="Transcribed_RNA"/>
</dbReference>
<proteinExistence type="predicted"/>